<dbReference type="EMBL" id="HAHK01000043">
    <property type="protein sequence ID" value="SNX33089.1"/>
    <property type="molecule type" value="Transcribed_RNA"/>
</dbReference>
<evidence type="ECO:0000313" key="8">
    <source>
        <dbReference type="EMBL" id="SNX33717.1"/>
    </source>
</evidence>
<sequence>MKGIVAIFVILGLVIASEAGTDCQEAREKEKQSKFPLRMIPDCDEDGNYLPLQCYEHSKSCMCVKPDGSVVTPPDLKIRACKCILESKNAFQPHLIGNYVPQCERDGTYSRTQCHGSTGYCWCVDEKGVRLSESVPPGQDIRC</sequence>
<reference evidence="8" key="1">
    <citation type="submission" date="2017-05" db="EMBL/GenBank/DDBJ databases">
        <authorList>
            <person name="QRISCLOUD D."/>
        </authorList>
    </citation>
    <scope>NUCLEOTIDE SEQUENCE</scope>
</reference>
<dbReference type="GO" id="GO:0005615">
    <property type="term" value="C:extracellular space"/>
    <property type="evidence" value="ECO:0007669"/>
    <property type="project" value="TreeGrafter"/>
</dbReference>
<feature type="domain" description="Thyroglobulin type-1" evidence="7">
    <location>
        <begin position="80"/>
        <end position="143"/>
    </location>
</feature>
<dbReference type="PANTHER" id="PTHR12352:SF3">
    <property type="entry name" value="NIDOGEN-2"/>
    <property type="match status" value="1"/>
</dbReference>
<name>A0A4Q8K2Q1_9ARAC</name>
<keyword evidence="3" id="KW-0677">Repeat</keyword>
<dbReference type="GO" id="GO:0007160">
    <property type="term" value="P:cell-matrix adhesion"/>
    <property type="evidence" value="ECO:0007669"/>
    <property type="project" value="TreeGrafter"/>
</dbReference>
<feature type="disulfide bond" evidence="5">
    <location>
        <begin position="114"/>
        <end position="121"/>
    </location>
</feature>
<evidence type="ECO:0000256" key="3">
    <source>
        <dbReference type="ARBA" id="ARBA00022737"/>
    </source>
</evidence>
<dbReference type="InterPro" id="IPR051950">
    <property type="entry name" value="Dev_reg/Prot_inhib"/>
</dbReference>
<feature type="signal peptide" evidence="6">
    <location>
        <begin position="1"/>
        <end position="19"/>
    </location>
</feature>
<comment type="subcellular location">
    <subcellularLocation>
        <location evidence="1">Secreted</location>
    </subcellularLocation>
</comment>
<dbReference type="Gene3D" id="4.10.800.10">
    <property type="entry name" value="Thyroglobulin type-1"/>
    <property type="match status" value="2"/>
</dbReference>
<feature type="disulfide bond" evidence="5">
    <location>
        <begin position="54"/>
        <end position="61"/>
    </location>
</feature>
<comment type="caution">
    <text evidence="5">Lacks conserved residue(s) required for the propagation of feature annotation.</text>
</comment>
<feature type="domain" description="Thyroglobulin type-1" evidence="7">
    <location>
        <begin position="20"/>
        <end position="68"/>
    </location>
</feature>
<dbReference type="AlphaFoldDB" id="A0A4Q8K2Q1"/>
<keyword evidence="2" id="KW-0964">Secreted</keyword>
<protein>
    <submittedName>
        <fullName evidence="8">U62-Liphistoxin-Lsp1a_1</fullName>
    </submittedName>
</protein>
<keyword evidence="6" id="KW-0732">Signal</keyword>
<dbReference type="InterPro" id="IPR000716">
    <property type="entry name" value="Thyroglobulin_1"/>
</dbReference>
<proteinExistence type="predicted"/>
<evidence type="ECO:0000256" key="6">
    <source>
        <dbReference type="SAM" id="SignalP"/>
    </source>
</evidence>
<evidence type="ECO:0000256" key="4">
    <source>
        <dbReference type="ARBA" id="ARBA00023157"/>
    </source>
</evidence>
<feature type="chain" id="PRO_5036120069" evidence="6">
    <location>
        <begin position="20"/>
        <end position="143"/>
    </location>
</feature>
<dbReference type="PANTHER" id="PTHR12352">
    <property type="entry name" value="SECRETED MODULAR CALCIUM-BINDING PROTEIN"/>
    <property type="match status" value="1"/>
</dbReference>
<dbReference type="InterPro" id="IPR036857">
    <property type="entry name" value="Thyroglobulin_1_sf"/>
</dbReference>
<reference evidence="8" key="2">
    <citation type="submission" date="2019-05" db="EMBL/GenBank/DDBJ databases">
        <title>Unravelling the molecular evolution of spider venoms.</title>
        <authorList>
            <person name="Pineda S."/>
        </authorList>
    </citation>
    <scope>NUCLEOTIDE SEQUENCE</scope>
</reference>
<evidence type="ECO:0000256" key="2">
    <source>
        <dbReference type="ARBA" id="ARBA00022525"/>
    </source>
</evidence>
<dbReference type="PROSITE" id="PS51162">
    <property type="entry name" value="THYROGLOBULIN_1_2"/>
    <property type="match status" value="2"/>
</dbReference>
<dbReference type="SMART" id="SM00211">
    <property type="entry name" value="TY"/>
    <property type="match status" value="2"/>
</dbReference>
<dbReference type="PROSITE" id="PS00484">
    <property type="entry name" value="THYROGLOBULIN_1_1"/>
    <property type="match status" value="1"/>
</dbReference>
<evidence type="ECO:0000256" key="5">
    <source>
        <dbReference type="PROSITE-ProRule" id="PRU00500"/>
    </source>
</evidence>
<feature type="disulfide bond" evidence="5">
    <location>
        <begin position="123"/>
        <end position="143"/>
    </location>
</feature>
<dbReference type="CDD" id="cd00191">
    <property type="entry name" value="TY"/>
    <property type="match status" value="2"/>
</dbReference>
<evidence type="ECO:0000256" key="1">
    <source>
        <dbReference type="ARBA" id="ARBA00004613"/>
    </source>
</evidence>
<evidence type="ECO:0000259" key="7">
    <source>
        <dbReference type="PROSITE" id="PS51162"/>
    </source>
</evidence>
<dbReference type="EMBL" id="HAHK01000114">
    <property type="protein sequence ID" value="SNX33717.1"/>
    <property type="molecule type" value="Transcribed_RNA"/>
</dbReference>
<organism evidence="8">
    <name type="scientific">Liphistius sp. SGP-2016</name>
    <dbReference type="NCBI Taxonomy" id="1905180"/>
    <lineage>
        <taxon>Eukaryota</taxon>
        <taxon>Metazoa</taxon>
        <taxon>Ecdysozoa</taxon>
        <taxon>Arthropoda</taxon>
        <taxon>Chelicerata</taxon>
        <taxon>Arachnida</taxon>
        <taxon>Araneae</taxon>
        <taxon>Mesothelae</taxon>
        <taxon>Liphistiidae</taxon>
        <taxon>Liphistius</taxon>
    </lineage>
</organism>
<dbReference type="Pfam" id="PF00086">
    <property type="entry name" value="Thyroglobulin_1"/>
    <property type="match status" value="2"/>
</dbReference>
<dbReference type="SUPFAM" id="SSF57610">
    <property type="entry name" value="Thyroglobulin type-1 domain"/>
    <property type="match status" value="2"/>
</dbReference>
<keyword evidence="4 5" id="KW-1015">Disulfide bond</keyword>
<accession>A0A4Q8K2Q1</accession>
<dbReference type="GO" id="GO:0005604">
    <property type="term" value="C:basement membrane"/>
    <property type="evidence" value="ECO:0007669"/>
    <property type="project" value="TreeGrafter"/>
</dbReference>